<comment type="caution">
    <text evidence="3">The sequence shown here is derived from an EMBL/GenBank/DDBJ whole genome shotgun (WGS) entry which is preliminary data.</text>
</comment>
<evidence type="ECO:0000256" key="2">
    <source>
        <dbReference type="SAM" id="MobiDB-lite"/>
    </source>
</evidence>
<accession>A0A8J3VPF0</accession>
<feature type="compositionally biased region" description="Low complexity" evidence="2">
    <location>
        <begin position="157"/>
        <end position="177"/>
    </location>
</feature>
<organism evidence="3 4">
    <name type="scientific">Rugosimonospora africana</name>
    <dbReference type="NCBI Taxonomy" id="556532"/>
    <lineage>
        <taxon>Bacteria</taxon>
        <taxon>Bacillati</taxon>
        <taxon>Actinomycetota</taxon>
        <taxon>Actinomycetes</taxon>
        <taxon>Micromonosporales</taxon>
        <taxon>Micromonosporaceae</taxon>
        <taxon>Rugosimonospora</taxon>
    </lineage>
</organism>
<dbReference type="Proteomes" id="UP000642748">
    <property type="component" value="Unassembled WGS sequence"/>
</dbReference>
<keyword evidence="4" id="KW-1185">Reference proteome</keyword>
<dbReference type="PANTHER" id="PTHR11060:SF0">
    <property type="entry name" value="PROTEIN MEMO1"/>
    <property type="match status" value="1"/>
</dbReference>
<proteinExistence type="inferred from homology"/>
<dbReference type="AlphaFoldDB" id="A0A8J3VPF0"/>
<reference evidence="3" key="1">
    <citation type="submission" date="2021-01" db="EMBL/GenBank/DDBJ databases">
        <title>Whole genome shotgun sequence of Rugosimonospora africana NBRC 104875.</title>
        <authorList>
            <person name="Komaki H."/>
            <person name="Tamura T."/>
        </authorList>
    </citation>
    <scope>NUCLEOTIDE SEQUENCE</scope>
    <source>
        <strain evidence="3">NBRC 104875</strain>
    </source>
</reference>
<evidence type="ECO:0000313" key="3">
    <source>
        <dbReference type="EMBL" id="GIH13331.1"/>
    </source>
</evidence>
<evidence type="ECO:0000313" key="4">
    <source>
        <dbReference type="Proteomes" id="UP000642748"/>
    </source>
</evidence>
<dbReference type="Pfam" id="PF01875">
    <property type="entry name" value="Memo"/>
    <property type="match status" value="1"/>
</dbReference>
<feature type="region of interest" description="Disordered" evidence="2">
    <location>
        <begin position="145"/>
        <end position="177"/>
    </location>
</feature>
<dbReference type="CDD" id="cd07361">
    <property type="entry name" value="MEMO_like"/>
    <property type="match status" value="1"/>
</dbReference>
<dbReference type="EMBL" id="BONZ01000013">
    <property type="protein sequence ID" value="GIH13331.1"/>
    <property type="molecule type" value="Genomic_DNA"/>
</dbReference>
<name>A0A8J3VPF0_9ACTN</name>
<protein>
    <submittedName>
        <fullName evidence="3">MEMO1 family protein</fullName>
    </submittedName>
</protein>
<dbReference type="NCBIfam" id="TIGR04336">
    <property type="entry name" value="AmmeMemoSam_B"/>
    <property type="match status" value="2"/>
</dbReference>
<sequence length="305" mass="31366">MDEREPRAPAVAGLFYPADPDALAGQVDRLLDAVPVTDAEPLAPAYVVPHAGYRYSGPVAAHVYARLRPHAGRIRRAILIGPAHRVPVAGCVVPAAGSWLTPLGEVPVDTAAVATLVGGRYARADDRPLAPEHSLEVQLPFLQRATGPGRGAAPDAPSRTGRATGPGRGAAPDAPSRTGYTVPVLPMVVGASTPDDVARTLAAAVAATGPGTVVLCSTDLSHYRDEAAAYAQDSRTVQAVLDVNPARIGRYDACGSFALRGLLGYARDAGLRPALLHRGTSADASGDRARVVGYAAFSLSASPGK</sequence>
<dbReference type="Gene3D" id="3.40.830.10">
    <property type="entry name" value="LigB-like"/>
    <property type="match status" value="1"/>
</dbReference>
<dbReference type="PANTHER" id="PTHR11060">
    <property type="entry name" value="PROTEIN MEMO1"/>
    <property type="match status" value="1"/>
</dbReference>
<comment type="similarity">
    <text evidence="1">Belongs to the MEMO1 family.</text>
</comment>
<gene>
    <name evidence="3" type="ORF">Raf01_15030</name>
</gene>
<evidence type="ECO:0000256" key="1">
    <source>
        <dbReference type="ARBA" id="ARBA00006315"/>
    </source>
</evidence>
<dbReference type="RefSeq" id="WP_203916984.1">
    <property type="nucleotide sequence ID" value="NZ_BONZ01000013.1"/>
</dbReference>
<dbReference type="InterPro" id="IPR002737">
    <property type="entry name" value="MEMO1_fam"/>
</dbReference>